<accession>A0A7M4DB97</accession>
<dbReference type="Proteomes" id="UP000285951">
    <property type="component" value="Unassembled WGS sequence"/>
</dbReference>
<organism evidence="1 4">
    <name type="scientific">Labilibaculum euxinus</name>
    <dbReference type="NCBI Taxonomy" id="2686357"/>
    <lineage>
        <taxon>Bacteria</taxon>
        <taxon>Pseudomonadati</taxon>
        <taxon>Bacteroidota</taxon>
        <taxon>Bacteroidia</taxon>
        <taxon>Marinilabiliales</taxon>
        <taxon>Marinifilaceae</taxon>
        <taxon>Labilibaculum</taxon>
    </lineage>
</organism>
<evidence type="ECO:0000313" key="4">
    <source>
        <dbReference type="Proteomes" id="UP000462449"/>
    </source>
</evidence>
<gene>
    <name evidence="2" type="ORF">DWB62_019110</name>
    <name evidence="1" type="ORF">GNY23_19110</name>
</gene>
<dbReference type="EMBL" id="QTZN02000067">
    <property type="protein sequence ID" value="MVB09131.1"/>
    <property type="molecule type" value="Genomic_DNA"/>
</dbReference>
<sequence length="58" mass="6143">MGCLLQSNPILGEADTILLPVEPVWGAKYPLSGVIRLSVGIENIEKLKGQIGEALGKI</sequence>
<reference evidence="2 3" key="1">
    <citation type="submission" date="2019-11" db="EMBL/GenBank/DDBJ databases">
        <title>Draft genome sequence of Labilibaculum sp. strain SYP isolated from Black Sea.</title>
        <authorList>
            <person name="Yadav S."/>
            <person name="Villanueva L."/>
        </authorList>
    </citation>
    <scope>NUCLEOTIDE SEQUENCE [LARGE SCALE GENOMIC DNA]</scope>
    <source>
        <strain evidence="2 3">44</strain>
    </source>
</reference>
<comment type="caution">
    <text evidence="1">The sequence shown here is derived from an EMBL/GenBank/DDBJ whole genome shotgun (WGS) entry which is preliminary data.</text>
</comment>
<reference evidence="1 4" key="2">
    <citation type="submission" date="2019-12" db="EMBL/GenBank/DDBJ databases">
        <title>Draft genome sequence of Labilibaculum sp. strain 44 isolated from deep waters of Black Sea.</title>
        <authorList>
            <person name="Yadav S."/>
            <person name="Villanueva L."/>
        </authorList>
    </citation>
    <scope>NUCLEOTIDE SEQUENCE [LARGE SCALE GENOMIC DNA]</scope>
    <source>
        <strain evidence="1 4">44</strain>
    </source>
</reference>
<dbReference type="Proteomes" id="UP000462449">
    <property type="component" value="Unassembled WGS sequence"/>
</dbReference>
<evidence type="ECO:0000313" key="2">
    <source>
        <dbReference type="EMBL" id="MVB09131.1"/>
    </source>
</evidence>
<protein>
    <recommendedName>
        <fullName evidence="5">Cystathionine beta-lyase</fullName>
    </recommendedName>
</protein>
<dbReference type="OrthoDB" id="9803729at2"/>
<evidence type="ECO:0000313" key="1">
    <source>
        <dbReference type="EMBL" id="MUP39926.1"/>
    </source>
</evidence>
<dbReference type="RefSeq" id="WP_156197276.1">
    <property type="nucleotide sequence ID" value="NZ_QTZN02000067.1"/>
</dbReference>
<keyword evidence="3" id="KW-1185">Reference proteome</keyword>
<evidence type="ECO:0008006" key="5">
    <source>
        <dbReference type="Google" id="ProtNLM"/>
    </source>
</evidence>
<proteinExistence type="predicted"/>
<dbReference type="AlphaFoldDB" id="A0A7M4DB97"/>
<dbReference type="EMBL" id="WOTW01000067">
    <property type="protein sequence ID" value="MUP39926.1"/>
    <property type="molecule type" value="Genomic_DNA"/>
</dbReference>
<name>A0A7M4DB97_9BACT</name>
<evidence type="ECO:0000313" key="3">
    <source>
        <dbReference type="Proteomes" id="UP000285951"/>
    </source>
</evidence>